<protein>
    <submittedName>
        <fullName evidence="2">Uncharacterized protein</fullName>
    </submittedName>
</protein>
<proteinExistence type="predicted"/>
<evidence type="ECO:0000313" key="2">
    <source>
        <dbReference type="EMBL" id="SHK10298.1"/>
    </source>
</evidence>
<feature type="region of interest" description="Disordered" evidence="1">
    <location>
        <begin position="1"/>
        <end position="27"/>
    </location>
</feature>
<accession>A0A1M6PR16</accession>
<gene>
    <name evidence="2" type="ORF">SAMN05443637_102407</name>
</gene>
<name>A0A1M6PR16_PSETH</name>
<dbReference type="AlphaFoldDB" id="A0A1M6PR16"/>
<reference evidence="2 3" key="1">
    <citation type="submission" date="2016-11" db="EMBL/GenBank/DDBJ databases">
        <authorList>
            <person name="Jaros S."/>
            <person name="Januszkiewicz K."/>
            <person name="Wedrychowicz H."/>
        </authorList>
    </citation>
    <scope>NUCLEOTIDE SEQUENCE [LARGE SCALE GENOMIC DNA]</scope>
    <source>
        <strain evidence="2 3">DSM 43832</strain>
    </source>
</reference>
<dbReference type="EMBL" id="FRAP01000002">
    <property type="protein sequence ID" value="SHK10298.1"/>
    <property type="molecule type" value="Genomic_DNA"/>
</dbReference>
<feature type="compositionally biased region" description="Low complexity" evidence="1">
    <location>
        <begin position="207"/>
        <end position="217"/>
    </location>
</feature>
<sequence>MNPPAPILHRPSSVVASGHPRSTGITRRGSRVPLRGVIALTAAEYCRVRRYRQRRISAGAPRRPHDHLLTTTWDETLSSHRPPRRRPARAGILEVHSDEDEALHFAAAGCCTVRTAPASRPPYGSRHPTSTSHQRRGLKTGLLTSSDARRQRRDRTARVISGQSSGASTRTRPVVSSCTPRDAAAAPTAAPIGPRNAGSRRLGGRGSTSRSPRTGPARGRRTARRARFRGVSRLVDATNGTFVHSEWTKVPFVA</sequence>
<feature type="region of interest" description="Disordered" evidence="1">
    <location>
        <begin position="115"/>
        <end position="224"/>
    </location>
</feature>
<keyword evidence="3" id="KW-1185">Reference proteome</keyword>
<evidence type="ECO:0000256" key="1">
    <source>
        <dbReference type="SAM" id="MobiDB-lite"/>
    </source>
</evidence>
<organism evidence="2 3">
    <name type="scientific">Pseudonocardia thermophila</name>
    <dbReference type="NCBI Taxonomy" id="1848"/>
    <lineage>
        <taxon>Bacteria</taxon>
        <taxon>Bacillati</taxon>
        <taxon>Actinomycetota</taxon>
        <taxon>Actinomycetes</taxon>
        <taxon>Pseudonocardiales</taxon>
        <taxon>Pseudonocardiaceae</taxon>
        <taxon>Pseudonocardia</taxon>
    </lineage>
</organism>
<dbReference type="Proteomes" id="UP000184363">
    <property type="component" value="Unassembled WGS sequence"/>
</dbReference>
<evidence type="ECO:0000313" key="3">
    <source>
        <dbReference type="Proteomes" id="UP000184363"/>
    </source>
</evidence>
<feature type="compositionally biased region" description="Polar residues" evidence="1">
    <location>
        <begin position="161"/>
        <end position="179"/>
    </location>
</feature>